<dbReference type="InterPro" id="IPR052954">
    <property type="entry name" value="GPCR-Ligand_Int"/>
</dbReference>
<dbReference type="EMBL" id="JASAOG010000132">
    <property type="protein sequence ID" value="KAK0048859.1"/>
    <property type="molecule type" value="Genomic_DNA"/>
</dbReference>
<comment type="caution">
    <text evidence="2">The sequence shown here is derived from an EMBL/GenBank/DDBJ whole genome shotgun (WGS) entry which is preliminary data.</text>
</comment>
<dbReference type="Gene3D" id="1.20.1070.10">
    <property type="entry name" value="Rhodopsin 7-helix transmembrane proteins"/>
    <property type="match status" value="1"/>
</dbReference>
<sequence>RSSFDMHMLPKRIINTNTSSCLKQFNNRTVNVCDVFLTFSANEWSDRLDDYFDFDVRNFDGTEDPVFVLVKDVQKYFLPVLCILGIFGNIVSIRVFWTKSMRRKSCIVYLIIKCVMDTLFLVSLFIFWLD</sequence>
<feature type="non-terminal residue" evidence="2">
    <location>
        <position position="130"/>
    </location>
</feature>
<evidence type="ECO:0000313" key="2">
    <source>
        <dbReference type="EMBL" id="KAK0048859.1"/>
    </source>
</evidence>
<keyword evidence="1" id="KW-0812">Transmembrane</keyword>
<accession>A0AAD8F3M7</accession>
<gene>
    <name evidence="2" type="ORF">Bpfe_021625</name>
</gene>
<reference evidence="2" key="1">
    <citation type="journal article" date="2023" name="PLoS Negl. Trop. Dis.">
        <title>A genome sequence for Biomphalaria pfeifferi, the major vector snail for the human-infecting parasite Schistosoma mansoni.</title>
        <authorList>
            <person name="Bu L."/>
            <person name="Lu L."/>
            <person name="Laidemitt M.R."/>
            <person name="Zhang S.M."/>
            <person name="Mutuku M."/>
            <person name="Mkoji G."/>
            <person name="Steinauer M."/>
            <person name="Loker E.S."/>
        </authorList>
    </citation>
    <scope>NUCLEOTIDE SEQUENCE</scope>
    <source>
        <strain evidence="2">KasaAsao</strain>
    </source>
</reference>
<protein>
    <submittedName>
        <fullName evidence="2">Mu-type opioid receptor</fullName>
    </submittedName>
</protein>
<feature type="non-terminal residue" evidence="2">
    <location>
        <position position="1"/>
    </location>
</feature>
<proteinExistence type="predicted"/>
<feature type="transmembrane region" description="Helical" evidence="1">
    <location>
        <begin position="106"/>
        <end position="129"/>
    </location>
</feature>
<dbReference type="Proteomes" id="UP001233172">
    <property type="component" value="Unassembled WGS sequence"/>
</dbReference>
<evidence type="ECO:0000256" key="1">
    <source>
        <dbReference type="SAM" id="Phobius"/>
    </source>
</evidence>
<keyword evidence="2" id="KW-0675">Receptor</keyword>
<feature type="transmembrane region" description="Helical" evidence="1">
    <location>
        <begin position="76"/>
        <end position="97"/>
    </location>
</feature>
<dbReference type="AlphaFoldDB" id="A0AAD8F3M7"/>
<evidence type="ECO:0000313" key="3">
    <source>
        <dbReference type="Proteomes" id="UP001233172"/>
    </source>
</evidence>
<dbReference type="SUPFAM" id="SSF81321">
    <property type="entry name" value="Family A G protein-coupled receptor-like"/>
    <property type="match status" value="1"/>
</dbReference>
<keyword evidence="3" id="KW-1185">Reference proteome</keyword>
<keyword evidence="1" id="KW-0472">Membrane</keyword>
<dbReference type="PANTHER" id="PTHR46641:SF2">
    <property type="entry name" value="FMRFAMIDE RECEPTOR"/>
    <property type="match status" value="1"/>
</dbReference>
<dbReference type="PANTHER" id="PTHR46641">
    <property type="entry name" value="FMRFAMIDE RECEPTOR-RELATED"/>
    <property type="match status" value="1"/>
</dbReference>
<reference evidence="2" key="2">
    <citation type="submission" date="2023-04" db="EMBL/GenBank/DDBJ databases">
        <authorList>
            <person name="Bu L."/>
            <person name="Lu L."/>
            <person name="Laidemitt M.R."/>
            <person name="Zhang S.M."/>
            <person name="Mutuku M."/>
            <person name="Mkoji G."/>
            <person name="Steinauer M."/>
            <person name="Loker E.S."/>
        </authorList>
    </citation>
    <scope>NUCLEOTIDE SEQUENCE</scope>
    <source>
        <strain evidence="2">KasaAsao</strain>
        <tissue evidence="2">Whole Snail</tissue>
    </source>
</reference>
<organism evidence="2 3">
    <name type="scientific">Biomphalaria pfeifferi</name>
    <name type="common">Bloodfluke planorb</name>
    <name type="synonym">Freshwater snail</name>
    <dbReference type="NCBI Taxonomy" id="112525"/>
    <lineage>
        <taxon>Eukaryota</taxon>
        <taxon>Metazoa</taxon>
        <taxon>Spiralia</taxon>
        <taxon>Lophotrochozoa</taxon>
        <taxon>Mollusca</taxon>
        <taxon>Gastropoda</taxon>
        <taxon>Heterobranchia</taxon>
        <taxon>Euthyneura</taxon>
        <taxon>Panpulmonata</taxon>
        <taxon>Hygrophila</taxon>
        <taxon>Lymnaeoidea</taxon>
        <taxon>Planorbidae</taxon>
        <taxon>Biomphalaria</taxon>
    </lineage>
</organism>
<keyword evidence="1" id="KW-1133">Transmembrane helix</keyword>
<name>A0AAD8F3M7_BIOPF</name>